<organism evidence="2 3">
    <name type="scientific">Kitasatospora acidiphila</name>
    <dbReference type="NCBI Taxonomy" id="2567942"/>
    <lineage>
        <taxon>Bacteria</taxon>
        <taxon>Bacillati</taxon>
        <taxon>Actinomycetota</taxon>
        <taxon>Actinomycetes</taxon>
        <taxon>Kitasatosporales</taxon>
        <taxon>Streptomycetaceae</taxon>
        <taxon>Kitasatospora</taxon>
    </lineage>
</organism>
<dbReference type="Proteomes" id="UP000319103">
    <property type="component" value="Unassembled WGS sequence"/>
</dbReference>
<gene>
    <name evidence="2" type="ORF">E6W39_19010</name>
</gene>
<keyword evidence="1" id="KW-0812">Transmembrane</keyword>
<protein>
    <submittedName>
        <fullName evidence="2">Uncharacterized protein</fullName>
    </submittedName>
</protein>
<dbReference type="AlphaFoldDB" id="A0A540W4M9"/>
<keyword evidence="3" id="KW-1185">Reference proteome</keyword>
<name>A0A540W4M9_9ACTN</name>
<keyword evidence="1" id="KW-0472">Membrane</keyword>
<feature type="transmembrane region" description="Helical" evidence="1">
    <location>
        <begin position="57"/>
        <end position="79"/>
    </location>
</feature>
<evidence type="ECO:0000256" key="1">
    <source>
        <dbReference type="SAM" id="Phobius"/>
    </source>
</evidence>
<proteinExistence type="predicted"/>
<evidence type="ECO:0000313" key="3">
    <source>
        <dbReference type="Proteomes" id="UP000319103"/>
    </source>
</evidence>
<evidence type="ECO:0000313" key="2">
    <source>
        <dbReference type="EMBL" id="TQF03942.1"/>
    </source>
</evidence>
<accession>A0A540W4M9</accession>
<reference evidence="2 3" key="1">
    <citation type="submission" date="2019-06" db="EMBL/GenBank/DDBJ databases">
        <title>Description of Kitasatospora acidophila sp. nov. isolated from pine grove soil, and reclassification of Streptomyces novaecaesareae to Kitasatospora novaeceasareae comb. nov.</title>
        <authorList>
            <person name="Kim M.J."/>
        </authorList>
    </citation>
    <scope>NUCLEOTIDE SEQUENCE [LARGE SCALE GENOMIC DNA]</scope>
    <source>
        <strain evidence="2 3">MMS16-CNU292</strain>
    </source>
</reference>
<dbReference type="EMBL" id="VIGB01000003">
    <property type="protein sequence ID" value="TQF03942.1"/>
    <property type="molecule type" value="Genomic_DNA"/>
</dbReference>
<sequence length="81" mass="8954">MYDVMISTRDTVRDLSAAMGGTTARVDDHETRIRGLEADRSSYLTEDDMKDRSSHSLMRTATVAGIVSTALGVVEFLILHH</sequence>
<comment type="caution">
    <text evidence="2">The sequence shown here is derived from an EMBL/GenBank/DDBJ whole genome shotgun (WGS) entry which is preliminary data.</text>
</comment>
<dbReference type="OrthoDB" id="3431567at2"/>
<keyword evidence="1" id="KW-1133">Transmembrane helix</keyword>
<dbReference type="RefSeq" id="WP_141634542.1">
    <property type="nucleotide sequence ID" value="NZ_VIGB01000003.1"/>
</dbReference>